<dbReference type="InterPro" id="IPR036291">
    <property type="entry name" value="NAD(P)-bd_dom_sf"/>
</dbReference>
<keyword evidence="2" id="KW-0560">Oxidoreductase</keyword>
<gene>
    <name evidence="3" type="ORF">GCM10007414_19000</name>
</gene>
<evidence type="ECO:0000313" key="4">
    <source>
        <dbReference type="Proteomes" id="UP000651977"/>
    </source>
</evidence>
<name>A0ABQ1I2R0_9ALTE</name>
<dbReference type="InterPro" id="IPR002347">
    <property type="entry name" value="SDR_fam"/>
</dbReference>
<dbReference type="Pfam" id="PF00106">
    <property type="entry name" value="adh_short"/>
    <property type="match status" value="1"/>
</dbReference>
<protein>
    <submittedName>
        <fullName evidence="3">Short-chain dehydrogenase</fullName>
    </submittedName>
</protein>
<dbReference type="PANTHER" id="PTHR43639:SF1">
    <property type="entry name" value="SHORT-CHAIN DEHYDROGENASE_REDUCTASE FAMILY PROTEIN"/>
    <property type="match status" value="1"/>
</dbReference>
<evidence type="ECO:0000313" key="3">
    <source>
        <dbReference type="EMBL" id="GGB05858.1"/>
    </source>
</evidence>
<dbReference type="PRINTS" id="PR00081">
    <property type="entry name" value="GDHRDH"/>
</dbReference>
<accession>A0ABQ1I2R0</accession>
<sequence length="235" mass="24734">MGEKTMQVAGKWALVTGASRGVGLRVAKALAAQGAKVIVHSRSLAASQRVVDEITGQQGVAYAVEAELSDNQAVAKLVAQVNQLTGHCLTVLYNNAAIMTPWREDAVVPAADYALSFQVNCIAPASLCDAFLPQMKQQGLGRIVNVTSGIADQPQLMAYSCSKAALDRYVRDMLPSLAGSGVLMNLMDPGWLQTDLGGEHAPNHPDSVIPGALVPVLLEDDAGSGQLYCAQDYAE</sequence>
<evidence type="ECO:0000256" key="1">
    <source>
        <dbReference type="ARBA" id="ARBA00006484"/>
    </source>
</evidence>
<evidence type="ECO:0000256" key="2">
    <source>
        <dbReference type="ARBA" id="ARBA00023002"/>
    </source>
</evidence>
<organism evidence="3 4">
    <name type="scientific">Agarivorans gilvus</name>
    <dbReference type="NCBI Taxonomy" id="680279"/>
    <lineage>
        <taxon>Bacteria</taxon>
        <taxon>Pseudomonadati</taxon>
        <taxon>Pseudomonadota</taxon>
        <taxon>Gammaproteobacteria</taxon>
        <taxon>Alteromonadales</taxon>
        <taxon>Alteromonadaceae</taxon>
        <taxon>Agarivorans</taxon>
    </lineage>
</organism>
<comment type="caution">
    <text evidence="3">The sequence shown here is derived from an EMBL/GenBank/DDBJ whole genome shotgun (WGS) entry which is preliminary data.</text>
</comment>
<proteinExistence type="inferred from homology"/>
<keyword evidence="4" id="KW-1185">Reference proteome</keyword>
<dbReference type="SUPFAM" id="SSF51735">
    <property type="entry name" value="NAD(P)-binding Rossmann-fold domains"/>
    <property type="match status" value="1"/>
</dbReference>
<dbReference type="Gene3D" id="3.40.50.720">
    <property type="entry name" value="NAD(P)-binding Rossmann-like Domain"/>
    <property type="match status" value="1"/>
</dbReference>
<dbReference type="Proteomes" id="UP000651977">
    <property type="component" value="Unassembled WGS sequence"/>
</dbReference>
<reference evidence="4" key="1">
    <citation type="journal article" date="2019" name="Int. J. Syst. Evol. Microbiol.">
        <title>The Global Catalogue of Microorganisms (GCM) 10K type strain sequencing project: providing services to taxonomists for standard genome sequencing and annotation.</title>
        <authorList>
            <consortium name="The Broad Institute Genomics Platform"/>
            <consortium name="The Broad Institute Genome Sequencing Center for Infectious Disease"/>
            <person name="Wu L."/>
            <person name="Ma J."/>
        </authorList>
    </citation>
    <scope>NUCLEOTIDE SEQUENCE [LARGE SCALE GENOMIC DNA]</scope>
    <source>
        <strain evidence="4">CGMCC 1.10131</strain>
    </source>
</reference>
<comment type="similarity">
    <text evidence="1">Belongs to the short-chain dehydrogenases/reductases (SDR) family.</text>
</comment>
<dbReference type="PANTHER" id="PTHR43639">
    <property type="entry name" value="OXIDOREDUCTASE, SHORT-CHAIN DEHYDROGENASE/REDUCTASE FAMILY (AFU_ORTHOLOGUE AFUA_5G02870)"/>
    <property type="match status" value="1"/>
</dbReference>
<dbReference type="EMBL" id="BMDY01000010">
    <property type="protein sequence ID" value="GGB05858.1"/>
    <property type="molecule type" value="Genomic_DNA"/>
</dbReference>